<dbReference type="CDD" id="cd06581">
    <property type="entry name" value="TM_PBP1_LivM_like"/>
    <property type="match status" value="1"/>
</dbReference>
<comment type="caution">
    <text evidence="7">The sequence shown here is derived from an EMBL/GenBank/DDBJ whole genome shotgun (WGS) entry which is preliminary data.</text>
</comment>
<keyword evidence="3 6" id="KW-0812">Transmembrane</keyword>
<reference evidence="7 8" key="1">
    <citation type="submission" date="2018-11" db="EMBL/GenBank/DDBJ databases">
        <title>Genome sequence of strain 7197.</title>
        <authorList>
            <person name="Gao J."/>
            <person name="Sun J."/>
        </authorList>
    </citation>
    <scope>NUCLEOTIDE SEQUENCE [LARGE SCALE GENOMIC DNA]</scope>
    <source>
        <strain evidence="7 8">7197</strain>
    </source>
</reference>
<dbReference type="RefSeq" id="WP_124695398.1">
    <property type="nucleotide sequence ID" value="NZ_JBHUFE010000026.1"/>
</dbReference>
<evidence type="ECO:0000256" key="2">
    <source>
        <dbReference type="ARBA" id="ARBA00022475"/>
    </source>
</evidence>
<keyword evidence="8" id="KW-1185">Reference proteome</keyword>
<dbReference type="EMBL" id="RQPI01000004">
    <property type="protein sequence ID" value="RQW11991.1"/>
    <property type="molecule type" value="Genomic_DNA"/>
</dbReference>
<keyword evidence="4 6" id="KW-1133">Transmembrane helix</keyword>
<evidence type="ECO:0000256" key="6">
    <source>
        <dbReference type="SAM" id="Phobius"/>
    </source>
</evidence>
<evidence type="ECO:0000256" key="4">
    <source>
        <dbReference type="ARBA" id="ARBA00022989"/>
    </source>
</evidence>
<feature type="transmembrane region" description="Helical" evidence="6">
    <location>
        <begin position="20"/>
        <end position="42"/>
    </location>
</feature>
<dbReference type="Proteomes" id="UP000282529">
    <property type="component" value="Unassembled WGS sequence"/>
</dbReference>
<evidence type="ECO:0000256" key="1">
    <source>
        <dbReference type="ARBA" id="ARBA00004651"/>
    </source>
</evidence>
<protein>
    <submittedName>
        <fullName evidence="7">Branched-chain amino acid ABC transporter permease</fullName>
    </submittedName>
</protein>
<sequence length="333" mass="35510">MSGRKCRRGNGVKKINKKFWLGIIAALALYGVVQVLLTTGILDDVQRSMLLLICVNVMLAVSLNLINGITGQFSIGHAGFMSVGAYTSAILTLDYDVPFVLAIVAGGIVAAIFGVLIGMPTLRLNGDYLAIATLGFGEIIRIIMLNTEYVGGASGLSGIPAKSTWTIMFFFMLITVVLINNFIRSTHGRACLAIRENEIAAEAMGINTTLYKVIAFTLGALFAGMAGGLSAHTFYVITPGSFNFLKSFEILVMVVLGGLGSTAGSIVGAVFVTLLYTYLRDVPEWRMIIYSIVLILMMIFRPGGLLGSTKFSLKKFGKKEAKANGGISDSSAS</sequence>
<dbReference type="OrthoDB" id="9789927at2"/>
<dbReference type="InterPro" id="IPR001851">
    <property type="entry name" value="ABC_transp_permease"/>
</dbReference>
<feature type="transmembrane region" description="Helical" evidence="6">
    <location>
        <begin position="99"/>
        <end position="119"/>
    </location>
</feature>
<feature type="transmembrane region" description="Helical" evidence="6">
    <location>
        <begin position="164"/>
        <end position="183"/>
    </location>
</feature>
<keyword evidence="2" id="KW-1003">Cell membrane</keyword>
<feature type="transmembrane region" description="Helical" evidence="6">
    <location>
        <begin position="48"/>
        <end position="66"/>
    </location>
</feature>
<feature type="transmembrane region" description="Helical" evidence="6">
    <location>
        <begin position="288"/>
        <end position="306"/>
    </location>
</feature>
<proteinExistence type="predicted"/>
<accession>A0A3N9P6Y7</accession>
<feature type="transmembrane region" description="Helical" evidence="6">
    <location>
        <begin position="126"/>
        <end position="144"/>
    </location>
</feature>
<dbReference type="GO" id="GO:0015658">
    <property type="term" value="F:branched-chain amino acid transmembrane transporter activity"/>
    <property type="evidence" value="ECO:0007669"/>
    <property type="project" value="InterPro"/>
</dbReference>
<feature type="transmembrane region" description="Helical" evidence="6">
    <location>
        <begin position="213"/>
        <end position="238"/>
    </location>
</feature>
<dbReference type="PANTHER" id="PTHR30482">
    <property type="entry name" value="HIGH-AFFINITY BRANCHED-CHAIN AMINO ACID TRANSPORT SYSTEM PERMEASE"/>
    <property type="match status" value="1"/>
</dbReference>
<comment type="subcellular location">
    <subcellularLocation>
        <location evidence="1">Cell membrane</location>
        <topology evidence="1">Multi-pass membrane protein</topology>
    </subcellularLocation>
</comment>
<evidence type="ECO:0000256" key="5">
    <source>
        <dbReference type="ARBA" id="ARBA00023136"/>
    </source>
</evidence>
<dbReference type="PANTHER" id="PTHR30482:SF10">
    <property type="entry name" value="HIGH-AFFINITY BRANCHED-CHAIN AMINO ACID TRANSPORT PROTEIN BRAE"/>
    <property type="match status" value="1"/>
</dbReference>
<dbReference type="AlphaFoldDB" id="A0A3N9P6Y7"/>
<organism evidence="7 8">
    <name type="scientific">Paenibacillus rhizophilus</name>
    <dbReference type="NCBI Taxonomy" id="1850366"/>
    <lineage>
        <taxon>Bacteria</taxon>
        <taxon>Bacillati</taxon>
        <taxon>Bacillota</taxon>
        <taxon>Bacilli</taxon>
        <taxon>Bacillales</taxon>
        <taxon>Paenibacillaceae</taxon>
        <taxon>Paenibacillus</taxon>
    </lineage>
</organism>
<dbReference type="GO" id="GO:0005886">
    <property type="term" value="C:plasma membrane"/>
    <property type="evidence" value="ECO:0007669"/>
    <property type="project" value="UniProtKB-SubCell"/>
</dbReference>
<dbReference type="InterPro" id="IPR043428">
    <property type="entry name" value="LivM-like"/>
</dbReference>
<name>A0A3N9P6Y7_9BACL</name>
<evidence type="ECO:0000313" key="7">
    <source>
        <dbReference type="EMBL" id="RQW11991.1"/>
    </source>
</evidence>
<evidence type="ECO:0000313" key="8">
    <source>
        <dbReference type="Proteomes" id="UP000282529"/>
    </source>
</evidence>
<keyword evidence="5 6" id="KW-0472">Membrane</keyword>
<feature type="transmembrane region" description="Helical" evidence="6">
    <location>
        <begin position="73"/>
        <end position="93"/>
    </location>
</feature>
<evidence type="ECO:0000256" key="3">
    <source>
        <dbReference type="ARBA" id="ARBA00022692"/>
    </source>
</evidence>
<feature type="transmembrane region" description="Helical" evidence="6">
    <location>
        <begin position="250"/>
        <end position="276"/>
    </location>
</feature>
<dbReference type="Pfam" id="PF02653">
    <property type="entry name" value="BPD_transp_2"/>
    <property type="match status" value="1"/>
</dbReference>
<gene>
    <name evidence="7" type="ORF">EH198_10065</name>
</gene>